<evidence type="ECO:0000313" key="1">
    <source>
        <dbReference type="EMBL" id="PSR30954.1"/>
    </source>
</evidence>
<dbReference type="Proteomes" id="UP000242699">
    <property type="component" value="Unassembled WGS sequence"/>
</dbReference>
<organism evidence="1 2">
    <name type="scientific">Sulfobacillus benefaciens</name>
    <dbReference type="NCBI Taxonomy" id="453960"/>
    <lineage>
        <taxon>Bacteria</taxon>
        <taxon>Bacillati</taxon>
        <taxon>Bacillota</taxon>
        <taxon>Clostridia</taxon>
        <taxon>Eubacteriales</taxon>
        <taxon>Clostridiales Family XVII. Incertae Sedis</taxon>
        <taxon>Sulfobacillus</taxon>
    </lineage>
</organism>
<proteinExistence type="predicted"/>
<gene>
    <name evidence="1" type="ORF">C7B43_03625</name>
</gene>
<accession>A0A2T2X8W9</accession>
<evidence type="ECO:0000313" key="2">
    <source>
        <dbReference type="Proteomes" id="UP000242699"/>
    </source>
</evidence>
<dbReference type="AlphaFoldDB" id="A0A2T2X8W9"/>
<reference evidence="1 2" key="1">
    <citation type="journal article" date="2014" name="BMC Genomics">
        <title>Comparison of environmental and isolate Sulfobacillus genomes reveals diverse carbon, sulfur, nitrogen, and hydrogen metabolisms.</title>
        <authorList>
            <person name="Justice N.B."/>
            <person name="Norman A."/>
            <person name="Brown C.T."/>
            <person name="Singh A."/>
            <person name="Thomas B.C."/>
            <person name="Banfield J.F."/>
        </authorList>
    </citation>
    <scope>NUCLEOTIDE SEQUENCE [LARGE SCALE GENOMIC DNA]</scope>
    <source>
        <strain evidence="1">AMDSBA1</strain>
    </source>
</reference>
<protein>
    <submittedName>
        <fullName evidence="1">Uncharacterized protein</fullName>
    </submittedName>
</protein>
<sequence>MDDSKRVDYPRFCYTWATRRQSQRTTLAVLVWSVLSRPLLGVSKIGHHWAMAGGTSAKHAITRVDRFLGNGRIDRTVAPGNLISPDLGGIREALITPDWTSPKDGVHQILSLNGRTPGRAIPLSGVTVHQNALKDPMREGGTSRS</sequence>
<name>A0A2T2X8W9_9FIRM</name>
<comment type="caution">
    <text evidence="1">The sequence shown here is derived from an EMBL/GenBank/DDBJ whole genome shotgun (WGS) entry which is preliminary data.</text>
</comment>
<dbReference type="EMBL" id="PXYT01000005">
    <property type="protein sequence ID" value="PSR30954.1"/>
    <property type="molecule type" value="Genomic_DNA"/>
</dbReference>